<feature type="region of interest" description="Disordered" evidence="1">
    <location>
        <begin position="287"/>
        <end position="308"/>
    </location>
</feature>
<name>A0ABQ9GIA6_9NEOP</name>
<reference evidence="2 3" key="1">
    <citation type="submission" date="2023-02" db="EMBL/GenBank/DDBJ databases">
        <title>LHISI_Scaffold_Assembly.</title>
        <authorList>
            <person name="Stuart O.P."/>
            <person name="Cleave R."/>
            <person name="Magrath M.J.L."/>
            <person name="Mikheyev A.S."/>
        </authorList>
    </citation>
    <scope>NUCLEOTIDE SEQUENCE [LARGE SCALE GENOMIC DNA]</scope>
    <source>
        <strain evidence="2">Daus_M_001</strain>
        <tissue evidence="2">Leg muscle</tissue>
    </source>
</reference>
<sequence>MVLYSDFNGNVATPVFVTDKGGGSYPDTEPRLVPPQNTLQAFLGPRPMYFVPRQPVFSEMQLGGFWGEERATLHQVLEGVSCTLPTKTKTPLHPFARAHPDREAIPKLESPSFPRLLSAARCGLIQESLPPSSATPPSLLPGKMASKDEKPHDEVPRRIQAGCESRHLPLEGSRRTLSAKRPRCLDAAVSDTERWRKGTALPFATDSTSPGGPQRTRPLRAGTAEVGVEPEPRRDSQPVALLSHNWLTEHQAPRRPWCEVPTKKSFTGPSFHPGSSYSLCRQPLTVKRGEQEQGGRNGRFRENPPTSRIVRHDSRLRKSGSDTAGYQTVAPLQREPGFVSGASVLRERPGGVGGELEGLLKGGVTRADIVQMCCHLSRATEPVRQVGCRRVEGEGGRRASRDQRPLRGHAALPQAGSGHRQHGIPEAWTRPCPARTTAYSSRVADWPLGRREGSSDIELAVEDGTAIREPRTDSSAMNVWLVAYLPTQCCFRVVYTWTKRQIKYESSKKSLLVVTQYDSLPLEIFSFPRHLRERLPLRKEMKVTSALVGEINVRSLAEKNFGHAGGAYPTSSPRWGKGRARFLRNARYVVGNPRRPGKSEPEKTARACLLPARGLPAGGLLKGQTSPLWEQPRSFHTRPLGWLAAGRVRRLCTPVKQAGEIPYRLFTVNVSEQALALLPPAHAYVEKQTSVAESRKGRAKSEEIKQARERIHYCVDGMRPKPKGGKGNTRREFLSREGDPATPFPESQPLVPAARTRTHETTLQRSDLRSGQGLFYSGWEETRDYLRLREKFTSRSEVPVVALLTREALQVVYVVTCPHYHLKGGYDLGAGGASVQRLPSHFPEPLPKLYFQYTPPPRADKGGSAVAERLARPPPTEVNRVQSPAGSHPGLGIVPDDAAGRRVFSGVSRFLRSFTPAPPIGSQYLAVRSRPNLFNHSGKQSLTKSRELHQRDNAPHSCALDLLHEVTGLRITMAFLREKDAETTTPAPCNEIAPEDLRDEPYDAFQVSFICISNDMEMIPSLILDAEVNELHEMSLQLRISVCGTTHPPGFGPLECRASTAAFSPLSHTQRLGYDRTRIIHLLTRTPSHSVLKFSSPVVRPGHYQVSTVCPGLCQSDNAQCIDQPYGGGIALRSDCLLPTTWGRGGAAVSLLASDQGESDSIPGGVTPVILDAGIVPGDAAGRRVFSRISHFSRPLHSVTAPYSPRFTLIGSQDLDVKGRPNPFIHPLTHSSPTTLSGNELPTYVIRKFLQWWTRWGIAKRAMARSHLALQLCITWGTLLAHLDTRHDVSLHAYLNVTVPIDCRYDLAMGIGHLERRFGDASAGSTGILASFFTFILKTTQSGLSVAFLQDPFSNRLQKDTVIVKPKEYC</sequence>
<gene>
    <name evidence="2" type="ORF">PR048_028095</name>
</gene>
<protein>
    <submittedName>
        <fullName evidence="2">Uncharacterized protein</fullName>
    </submittedName>
</protein>
<keyword evidence="3" id="KW-1185">Reference proteome</keyword>
<dbReference type="EMBL" id="JARBHB010000012">
    <property type="protein sequence ID" value="KAJ8871758.1"/>
    <property type="molecule type" value="Genomic_DNA"/>
</dbReference>
<evidence type="ECO:0000256" key="1">
    <source>
        <dbReference type="SAM" id="MobiDB-lite"/>
    </source>
</evidence>
<feature type="region of interest" description="Disordered" evidence="1">
    <location>
        <begin position="872"/>
        <end position="894"/>
    </location>
</feature>
<feature type="compositionally biased region" description="Basic and acidic residues" evidence="1">
    <location>
        <begin position="145"/>
        <end position="155"/>
    </location>
</feature>
<feature type="region of interest" description="Disordered" evidence="1">
    <location>
        <begin position="716"/>
        <end position="749"/>
    </location>
</feature>
<evidence type="ECO:0000313" key="3">
    <source>
        <dbReference type="Proteomes" id="UP001159363"/>
    </source>
</evidence>
<evidence type="ECO:0000313" key="2">
    <source>
        <dbReference type="EMBL" id="KAJ8871758.1"/>
    </source>
</evidence>
<proteinExistence type="predicted"/>
<accession>A0ABQ9GIA6</accession>
<dbReference type="Proteomes" id="UP001159363">
    <property type="component" value="Chromosome 11"/>
</dbReference>
<feature type="compositionally biased region" description="Basic and acidic residues" evidence="1">
    <location>
        <begin position="729"/>
        <end position="739"/>
    </location>
</feature>
<organism evidence="2 3">
    <name type="scientific">Dryococelus australis</name>
    <dbReference type="NCBI Taxonomy" id="614101"/>
    <lineage>
        <taxon>Eukaryota</taxon>
        <taxon>Metazoa</taxon>
        <taxon>Ecdysozoa</taxon>
        <taxon>Arthropoda</taxon>
        <taxon>Hexapoda</taxon>
        <taxon>Insecta</taxon>
        <taxon>Pterygota</taxon>
        <taxon>Neoptera</taxon>
        <taxon>Polyneoptera</taxon>
        <taxon>Phasmatodea</taxon>
        <taxon>Verophasmatodea</taxon>
        <taxon>Anareolatae</taxon>
        <taxon>Phasmatidae</taxon>
        <taxon>Eurycanthinae</taxon>
        <taxon>Dryococelus</taxon>
    </lineage>
</organism>
<comment type="caution">
    <text evidence="2">The sequence shown here is derived from an EMBL/GenBank/DDBJ whole genome shotgun (WGS) entry which is preliminary data.</text>
</comment>
<feature type="region of interest" description="Disordered" evidence="1">
    <location>
        <begin position="410"/>
        <end position="431"/>
    </location>
</feature>
<feature type="region of interest" description="Disordered" evidence="1">
    <location>
        <begin position="127"/>
        <end position="155"/>
    </location>
</feature>
<feature type="compositionally biased region" description="Low complexity" evidence="1">
    <location>
        <begin position="128"/>
        <end position="141"/>
    </location>
</feature>